<reference evidence="2" key="1">
    <citation type="journal article" date="2020" name="mSystems">
        <title>Genome- and Community-Level Interaction Insights into Carbon Utilization and Element Cycling Functions of Hydrothermarchaeota in Hydrothermal Sediment.</title>
        <authorList>
            <person name="Zhou Z."/>
            <person name="Liu Y."/>
            <person name="Xu W."/>
            <person name="Pan J."/>
            <person name="Luo Z.H."/>
            <person name="Li M."/>
        </authorList>
    </citation>
    <scope>NUCLEOTIDE SEQUENCE [LARGE SCALE GENOMIC DNA]</scope>
    <source>
        <strain evidence="2">SpSt-464</strain>
    </source>
</reference>
<proteinExistence type="predicted"/>
<keyword evidence="1" id="KW-0812">Transmembrane</keyword>
<feature type="transmembrane region" description="Helical" evidence="1">
    <location>
        <begin position="5"/>
        <end position="22"/>
    </location>
</feature>
<keyword evidence="1" id="KW-1133">Transmembrane helix</keyword>
<sequence length="154" mass="18905">MKKIFPIFFVVLCLFLLNFSLYRKNILLIILSIISITIFLFIFLLFLSKDMKVLKKIFNMTVMNLDIIFDIFLKNFYFFFLLIYDKNKEEDIVERKFELKSKNQFFNDFIKLIFSMDLSILKLYLTEEHLILKTKNIFNLNIYQLRYDRITKRL</sequence>
<comment type="caution">
    <text evidence="2">The sequence shown here is derived from an EMBL/GenBank/DDBJ whole genome shotgun (WGS) entry which is preliminary data.</text>
</comment>
<protein>
    <submittedName>
        <fullName evidence="2">Uncharacterized protein</fullName>
    </submittedName>
</protein>
<keyword evidence="1" id="KW-0472">Membrane</keyword>
<feature type="transmembrane region" description="Helical" evidence="1">
    <location>
        <begin position="67"/>
        <end position="84"/>
    </location>
</feature>
<dbReference type="AlphaFoldDB" id="A0A7C3J710"/>
<feature type="transmembrane region" description="Helical" evidence="1">
    <location>
        <begin position="28"/>
        <end position="47"/>
    </location>
</feature>
<organism evidence="2">
    <name type="scientific">candidate division WOR-3 bacterium</name>
    <dbReference type="NCBI Taxonomy" id="2052148"/>
    <lineage>
        <taxon>Bacteria</taxon>
        <taxon>Bacteria division WOR-3</taxon>
    </lineage>
</organism>
<name>A0A7C3J710_UNCW3</name>
<accession>A0A7C3J710</accession>
<evidence type="ECO:0000256" key="1">
    <source>
        <dbReference type="SAM" id="Phobius"/>
    </source>
</evidence>
<gene>
    <name evidence="2" type="ORF">ENS15_06360</name>
</gene>
<evidence type="ECO:0000313" key="2">
    <source>
        <dbReference type="EMBL" id="HFK24249.1"/>
    </source>
</evidence>
<dbReference type="EMBL" id="DSTT01000005">
    <property type="protein sequence ID" value="HFK24249.1"/>
    <property type="molecule type" value="Genomic_DNA"/>
</dbReference>